<feature type="transmembrane region" description="Helical" evidence="2">
    <location>
        <begin position="370"/>
        <end position="399"/>
    </location>
</feature>
<feature type="transmembrane region" description="Helical" evidence="2">
    <location>
        <begin position="330"/>
        <end position="349"/>
    </location>
</feature>
<evidence type="ECO:0000313" key="4">
    <source>
        <dbReference type="Proteomes" id="UP001150062"/>
    </source>
</evidence>
<feature type="transmembrane region" description="Helical" evidence="2">
    <location>
        <begin position="239"/>
        <end position="266"/>
    </location>
</feature>
<feature type="transmembrane region" description="Helical" evidence="2">
    <location>
        <begin position="187"/>
        <end position="219"/>
    </location>
</feature>
<name>A0ABQ8X321_9EUKA</name>
<protein>
    <submittedName>
        <fullName evidence="3">Anillin/rhotekin rtkn</fullName>
    </submittedName>
</protein>
<comment type="caution">
    <text evidence="3">The sequence shown here is derived from an EMBL/GenBank/DDBJ whole genome shotgun (WGS) entry which is preliminary data.</text>
</comment>
<dbReference type="EMBL" id="JAOAOG010000346">
    <property type="protein sequence ID" value="KAJ6226023.1"/>
    <property type="molecule type" value="Genomic_DNA"/>
</dbReference>
<keyword evidence="2" id="KW-0812">Transmembrane</keyword>
<feature type="compositionally biased region" description="Basic residues" evidence="1">
    <location>
        <begin position="73"/>
        <end position="105"/>
    </location>
</feature>
<dbReference type="Proteomes" id="UP001150062">
    <property type="component" value="Unassembled WGS sequence"/>
</dbReference>
<keyword evidence="2" id="KW-0472">Membrane</keyword>
<keyword evidence="2" id="KW-1133">Transmembrane helix</keyword>
<feature type="region of interest" description="Disordered" evidence="1">
    <location>
        <begin position="1"/>
        <end position="139"/>
    </location>
</feature>
<feature type="compositionally biased region" description="Low complexity" evidence="1">
    <location>
        <begin position="106"/>
        <end position="133"/>
    </location>
</feature>
<gene>
    <name evidence="3" type="ORF">M0813_00991</name>
</gene>
<proteinExistence type="predicted"/>
<evidence type="ECO:0000313" key="3">
    <source>
        <dbReference type="EMBL" id="KAJ6226023.1"/>
    </source>
</evidence>
<evidence type="ECO:0000256" key="2">
    <source>
        <dbReference type="SAM" id="Phobius"/>
    </source>
</evidence>
<organism evidence="3 4">
    <name type="scientific">Anaeramoeba flamelloides</name>
    <dbReference type="NCBI Taxonomy" id="1746091"/>
    <lineage>
        <taxon>Eukaryota</taxon>
        <taxon>Metamonada</taxon>
        <taxon>Anaeramoebidae</taxon>
        <taxon>Anaeramoeba</taxon>
    </lineage>
</organism>
<feature type="compositionally biased region" description="Polar residues" evidence="1">
    <location>
        <begin position="18"/>
        <end position="69"/>
    </location>
</feature>
<accession>A0ABQ8X321</accession>
<evidence type="ECO:0000256" key="1">
    <source>
        <dbReference type="SAM" id="MobiDB-lite"/>
    </source>
</evidence>
<reference evidence="3" key="1">
    <citation type="submission" date="2022-08" db="EMBL/GenBank/DDBJ databases">
        <title>Novel sulfate-reducing endosymbionts in the free-living metamonad Anaeramoeba.</title>
        <authorList>
            <person name="Jerlstrom-Hultqvist J."/>
            <person name="Cepicka I."/>
            <person name="Gallot-Lavallee L."/>
            <person name="Salas-Leiva D."/>
            <person name="Curtis B.A."/>
            <person name="Zahonova K."/>
            <person name="Pipaliya S."/>
            <person name="Dacks J."/>
            <person name="Roger A.J."/>
        </authorList>
    </citation>
    <scope>NUCLEOTIDE SEQUENCE</scope>
    <source>
        <strain evidence="3">Schooner1</strain>
    </source>
</reference>
<feature type="transmembrane region" description="Helical" evidence="2">
    <location>
        <begin position="303"/>
        <end position="324"/>
    </location>
</feature>
<sequence>MDYSNKNDQNRKGVLQPSFLTNNPQQKQQNGILIDFNQTQDNSQKQSTPSHYESSASSGATEDTSTEPYSNQNKHKKKKKKKTKKKKTKKKKNKKKKNKKKKNKQIKSSSSSGSSLSSNSNSNRSGSETTNYETETETETIHNAEIIHRRNFDQNYFIDEDISKYLKWLQTRSYKLRFGHMLKRAKYIYLSEFCTLTCMSVIVFVLLLVATAGGLIAILSSMKFHFSDFEIIGNNSFDINWNTFGVIVGVYFFLWFLSVFFAIGWIKVIIITIQNYDDERINESHSLKFSPLFSAFQSGLQPFVGVVFISFITHGFLLITLLTLPKYCAVVPLYFVLIWSWSPYLWIVHHKEIKYLKVFSLSRKFVHMNVFGNIWILVVILIIFVISIILFGIVVIIAFPYCAIFLGVIYHEIFGIPGIKLSQNYVVVNRKSDNN</sequence>
<keyword evidence="4" id="KW-1185">Reference proteome</keyword>